<evidence type="ECO:0000256" key="3">
    <source>
        <dbReference type="ARBA" id="ARBA00012356"/>
    </source>
</evidence>
<gene>
    <name evidence="18" type="ORF">H5V45_21420</name>
</gene>
<evidence type="ECO:0000256" key="8">
    <source>
        <dbReference type="ARBA" id="ARBA00023098"/>
    </source>
</evidence>
<dbReference type="UniPathway" id="UPA00094"/>
<keyword evidence="19" id="KW-1185">Reference proteome</keyword>
<keyword evidence="5 14" id="KW-0444">Lipid biosynthesis</keyword>
<evidence type="ECO:0000256" key="4">
    <source>
        <dbReference type="ARBA" id="ARBA00014657"/>
    </source>
</evidence>
<dbReference type="InterPro" id="IPR000794">
    <property type="entry name" value="Beta-ketoacyl_synthase"/>
</dbReference>
<evidence type="ECO:0000256" key="13">
    <source>
        <dbReference type="ARBA" id="ARBA00047659"/>
    </source>
</evidence>
<dbReference type="InterPro" id="IPR014031">
    <property type="entry name" value="Ketoacyl_synth_C"/>
</dbReference>
<dbReference type="PIRSF" id="PIRSF000447">
    <property type="entry name" value="KAS_II"/>
    <property type="match status" value="1"/>
</dbReference>
<evidence type="ECO:0000313" key="18">
    <source>
        <dbReference type="EMBL" id="MBB6629891.1"/>
    </source>
</evidence>
<evidence type="ECO:0000256" key="11">
    <source>
        <dbReference type="ARBA" id="ARBA00024006"/>
    </source>
</evidence>
<dbReference type="InterPro" id="IPR014030">
    <property type="entry name" value="Ketoacyl_synth_N"/>
</dbReference>
<reference evidence="18 19" key="1">
    <citation type="submission" date="2020-08" db="EMBL/GenBank/DDBJ databases">
        <authorList>
            <person name="Seo M.-J."/>
        </authorList>
    </citation>
    <scope>NUCLEOTIDE SEQUENCE [LARGE SCALE GENOMIC DNA]</scope>
    <source>
        <strain evidence="18 19">KIGAM211</strain>
    </source>
</reference>
<evidence type="ECO:0000256" key="10">
    <source>
        <dbReference type="ARBA" id="ARBA00023315"/>
    </source>
</evidence>
<organism evidence="18 19">
    <name type="scientific">Nocardioides luti</name>
    <dbReference type="NCBI Taxonomy" id="2761101"/>
    <lineage>
        <taxon>Bacteria</taxon>
        <taxon>Bacillati</taxon>
        <taxon>Actinomycetota</taxon>
        <taxon>Actinomycetes</taxon>
        <taxon>Propionibacteriales</taxon>
        <taxon>Nocardioidaceae</taxon>
        <taxon>Nocardioides</taxon>
    </lineage>
</organism>
<dbReference type="SMART" id="SM00825">
    <property type="entry name" value="PKS_KS"/>
    <property type="match status" value="1"/>
</dbReference>
<proteinExistence type="inferred from homology"/>
<feature type="domain" description="Ketosynthase family 3 (KS3)" evidence="17">
    <location>
        <begin position="3"/>
        <end position="420"/>
    </location>
</feature>
<dbReference type="InterPro" id="IPR017568">
    <property type="entry name" value="3-oxoacyl-ACP_synth-2"/>
</dbReference>
<dbReference type="GO" id="GO:0004315">
    <property type="term" value="F:3-oxoacyl-[acyl-carrier-protein] synthase activity"/>
    <property type="evidence" value="ECO:0007669"/>
    <property type="project" value="UniProtKB-EC"/>
</dbReference>
<evidence type="ECO:0000256" key="2">
    <source>
        <dbReference type="ARBA" id="ARBA00008467"/>
    </source>
</evidence>
<comment type="function">
    <text evidence="11 14">Involved in the type II fatty acid elongation cycle. Catalyzes the elongation of a wide range of acyl-ACP by the addition of two carbons from malonyl-ACP to an acyl acceptor. Can efficiently catalyze the conversion of palmitoleoyl-ACP (cis-hexadec-9-enoyl-ACP) to cis-vaccenoyl-ACP (cis-octadec-11-enoyl-ACP), an essential step in the thermal regulation of fatty acid composition.</text>
</comment>
<dbReference type="PANTHER" id="PTHR11712">
    <property type="entry name" value="POLYKETIDE SYNTHASE-RELATED"/>
    <property type="match status" value="1"/>
</dbReference>
<protein>
    <recommendedName>
        <fullName evidence="4 14">3-oxoacyl-[acyl-carrier-protein] synthase 2</fullName>
        <ecNumber evidence="3 14">2.3.1.179</ecNumber>
    </recommendedName>
</protein>
<dbReference type="CDD" id="cd00834">
    <property type="entry name" value="KAS_I_II"/>
    <property type="match status" value="1"/>
</dbReference>
<comment type="pathway">
    <text evidence="1 14">Lipid metabolism; fatty acid biosynthesis.</text>
</comment>
<accession>A0A7X0VCL6</accession>
<evidence type="ECO:0000256" key="16">
    <source>
        <dbReference type="RuleBase" id="RU003694"/>
    </source>
</evidence>
<dbReference type="SUPFAM" id="SSF53901">
    <property type="entry name" value="Thiolase-like"/>
    <property type="match status" value="2"/>
</dbReference>
<evidence type="ECO:0000256" key="9">
    <source>
        <dbReference type="ARBA" id="ARBA00023160"/>
    </source>
</evidence>
<dbReference type="GO" id="GO:0006633">
    <property type="term" value="P:fatty acid biosynthetic process"/>
    <property type="evidence" value="ECO:0007669"/>
    <property type="project" value="UniProtKB-UniPathway"/>
</dbReference>
<dbReference type="InterPro" id="IPR016039">
    <property type="entry name" value="Thiolase-like"/>
</dbReference>
<keyword evidence="10 14" id="KW-0012">Acyltransferase</keyword>
<evidence type="ECO:0000256" key="15">
    <source>
        <dbReference type="PIRSR" id="PIRSR000447-1"/>
    </source>
</evidence>
<evidence type="ECO:0000259" key="17">
    <source>
        <dbReference type="PROSITE" id="PS52004"/>
    </source>
</evidence>
<dbReference type="AlphaFoldDB" id="A0A7X0VCL6"/>
<keyword evidence="6 14" id="KW-0808">Transferase</keyword>
<evidence type="ECO:0000256" key="7">
    <source>
        <dbReference type="ARBA" id="ARBA00022832"/>
    </source>
</evidence>
<comment type="similarity">
    <text evidence="2 14 16">Belongs to the thiolase-like superfamily. Beta-ketoacyl-ACP synthases family.</text>
</comment>
<dbReference type="Gene3D" id="3.40.47.10">
    <property type="match status" value="1"/>
</dbReference>
<dbReference type="InterPro" id="IPR020841">
    <property type="entry name" value="PKS_Beta-ketoAc_synthase_dom"/>
</dbReference>
<feature type="active site" description="For beta-ketoacyl synthase activity" evidence="15">
    <location>
        <position position="167"/>
    </location>
</feature>
<dbReference type="NCBIfam" id="NF005589">
    <property type="entry name" value="PRK07314.1"/>
    <property type="match status" value="1"/>
</dbReference>
<evidence type="ECO:0000256" key="1">
    <source>
        <dbReference type="ARBA" id="ARBA00005194"/>
    </source>
</evidence>
<dbReference type="EMBL" id="JACKXE010000002">
    <property type="protein sequence ID" value="MBB6629891.1"/>
    <property type="molecule type" value="Genomic_DNA"/>
</dbReference>
<dbReference type="Proteomes" id="UP000523955">
    <property type="component" value="Unassembled WGS sequence"/>
</dbReference>
<dbReference type="PANTHER" id="PTHR11712:SF336">
    <property type="entry name" value="3-OXOACYL-[ACYL-CARRIER-PROTEIN] SYNTHASE, MITOCHONDRIAL"/>
    <property type="match status" value="1"/>
</dbReference>
<comment type="catalytic activity">
    <reaction evidence="13 14">
        <text>a fatty acyl-[ACP] + malonyl-[ACP] + H(+) = a 3-oxoacyl-[ACP] + holo-[ACP] + CO2</text>
        <dbReference type="Rhea" id="RHEA:22836"/>
        <dbReference type="Rhea" id="RHEA-COMP:9623"/>
        <dbReference type="Rhea" id="RHEA-COMP:9685"/>
        <dbReference type="Rhea" id="RHEA-COMP:9916"/>
        <dbReference type="Rhea" id="RHEA-COMP:14125"/>
        <dbReference type="ChEBI" id="CHEBI:15378"/>
        <dbReference type="ChEBI" id="CHEBI:16526"/>
        <dbReference type="ChEBI" id="CHEBI:64479"/>
        <dbReference type="ChEBI" id="CHEBI:78449"/>
        <dbReference type="ChEBI" id="CHEBI:78776"/>
        <dbReference type="ChEBI" id="CHEBI:138651"/>
    </reaction>
</comment>
<evidence type="ECO:0000256" key="14">
    <source>
        <dbReference type="PIRNR" id="PIRNR000447"/>
    </source>
</evidence>
<dbReference type="RefSeq" id="WP_185255100.1">
    <property type="nucleotide sequence ID" value="NZ_JACKXE010000002.1"/>
</dbReference>
<comment type="caution">
    <text evidence="18">The sequence shown here is derived from an EMBL/GenBank/DDBJ whole genome shotgun (WGS) entry which is preliminary data.</text>
</comment>
<keyword evidence="9 14" id="KW-0275">Fatty acid biosynthesis</keyword>
<dbReference type="Pfam" id="PF00109">
    <property type="entry name" value="ketoacyl-synt"/>
    <property type="match status" value="1"/>
</dbReference>
<dbReference type="PROSITE" id="PS52004">
    <property type="entry name" value="KS3_2"/>
    <property type="match status" value="1"/>
</dbReference>
<evidence type="ECO:0000256" key="12">
    <source>
        <dbReference type="ARBA" id="ARBA00047318"/>
    </source>
</evidence>
<dbReference type="EC" id="2.3.1.179" evidence="3 14"/>
<keyword evidence="8" id="KW-0443">Lipid metabolism</keyword>
<evidence type="ECO:0000313" key="19">
    <source>
        <dbReference type="Proteomes" id="UP000523955"/>
    </source>
</evidence>
<keyword evidence="7" id="KW-0276">Fatty acid metabolism</keyword>
<sequence>MSRTRVVVTGMGTTSPVGGDVASTWDALVAGRSGVRYLTDEWAEQMPVRIAGRIAVEPTEVLERVKARRLDRSSQFALVAAMEAWADSGLDQAQAAGELDGDRVGVAMASGIGGVTTLLDNYDALKEKGPRRVSPLAVPMLMPNAPAAQISLYVGARAAVNTPVSACASGNEGIALAIDQIRLGRADVVVAGGTEAAIHPLPMAAFANMMALSKTASGEAGGDPTTVSRPWDTGRDGFVLGEGAGVLVLESLEHAQARGARIYAEVLGAGITADSHDIAQPDPQGRGGARAILRCLAESEIGAGDIKHINAHATSTPQGDIAEGLMIHATLGAHASDVVVTSTKSMTGHLLGGAGALEAIATVLALHHRVVPPTINLDDLDPQVELDIATKARQLPDGDIAALNNSFGFGGANVAVAFGSFR</sequence>
<name>A0A7X0VCL6_9ACTN</name>
<dbReference type="GO" id="GO:0005829">
    <property type="term" value="C:cytosol"/>
    <property type="evidence" value="ECO:0007669"/>
    <property type="project" value="TreeGrafter"/>
</dbReference>
<evidence type="ECO:0000256" key="5">
    <source>
        <dbReference type="ARBA" id="ARBA00022516"/>
    </source>
</evidence>
<dbReference type="FunFam" id="3.40.47.10:FF:000018">
    <property type="entry name" value="3-oxoacyl-[acyl-carrier-protein] synthase 2"/>
    <property type="match status" value="1"/>
</dbReference>
<evidence type="ECO:0000256" key="6">
    <source>
        <dbReference type="ARBA" id="ARBA00022679"/>
    </source>
</evidence>
<comment type="catalytic activity">
    <reaction evidence="12 14">
        <text>(9Z)-hexadecenoyl-[ACP] + malonyl-[ACP] + H(+) = 3-oxo-(11Z)-octadecenoyl-[ACP] + holo-[ACP] + CO2</text>
        <dbReference type="Rhea" id="RHEA:55040"/>
        <dbReference type="Rhea" id="RHEA-COMP:9623"/>
        <dbReference type="Rhea" id="RHEA-COMP:9685"/>
        <dbReference type="Rhea" id="RHEA-COMP:10800"/>
        <dbReference type="Rhea" id="RHEA-COMP:14074"/>
        <dbReference type="ChEBI" id="CHEBI:15378"/>
        <dbReference type="ChEBI" id="CHEBI:16526"/>
        <dbReference type="ChEBI" id="CHEBI:64479"/>
        <dbReference type="ChEBI" id="CHEBI:78449"/>
        <dbReference type="ChEBI" id="CHEBI:83989"/>
        <dbReference type="ChEBI" id="CHEBI:138538"/>
        <dbReference type="EC" id="2.3.1.179"/>
    </reaction>
</comment>
<dbReference type="Pfam" id="PF02801">
    <property type="entry name" value="Ketoacyl-synt_C"/>
    <property type="match status" value="1"/>
</dbReference>